<dbReference type="PANTHER" id="PTHR47976">
    <property type="entry name" value="G-TYPE LECTIN S-RECEPTOR-LIKE SERINE/THREONINE-PROTEIN KINASE SD2-5"/>
    <property type="match status" value="1"/>
</dbReference>
<dbReference type="EMBL" id="JACBKZ010000006">
    <property type="protein sequence ID" value="KAF5949196.1"/>
    <property type="molecule type" value="Genomic_DNA"/>
</dbReference>
<keyword evidence="3" id="KW-0812">Transmembrane</keyword>
<dbReference type="InterPro" id="IPR036426">
    <property type="entry name" value="Bulb-type_lectin_dom_sf"/>
</dbReference>
<gene>
    <name evidence="5" type="ORF">HYC85_015153</name>
</gene>
<name>A0A7J7HBP7_CAMSI</name>
<evidence type="ECO:0000259" key="4">
    <source>
        <dbReference type="PROSITE" id="PS50927"/>
    </source>
</evidence>
<evidence type="ECO:0000313" key="5">
    <source>
        <dbReference type="EMBL" id="KAF5949196.1"/>
    </source>
</evidence>
<feature type="domain" description="Bulb-type lectin" evidence="4">
    <location>
        <begin position="1"/>
        <end position="47"/>
    </location>
</feature>
<feature type="transmembrane region" description="Helical" evidence="3">
    <location>
        <begin position="265"/>
        <end position="288"/>
    </location>
</feature>
<proteinExistence type="predicted"/>
<accession>A0A7J7HBP7</accession>
<evidence type="ECO:0000256" key="1">
    <source>
        <dbReference type="ARBA" id="ARBA00022729"/>
    </source>
</evidence>
<dbReference type="SUPFAM" id="SSF51110">
    <property type="entry name" value="alpha-D-mannose-specific plant lectins"/>
    <property type="match status" value="1"/>
</dbReference>
<keyword evidence="6" id="KW-1185">Reference proteome</keyword>
<dbReference type="PROSITE" id="PS50927">
    <property type="entry name" value="BULB_LECTIN"/>
    <property type="match status" value="1"/>
</dbReference>
<dbReference type="Pfam" id="PF01453">
    <property type="entry name" value="B_lectin"/>
    <property type="match status" value="1"/>
</dbReference>
<reference evidence="6" key="1">
    <citation type="journal article" date="2020" name="Nat. Commun.">
        <title>Genome assembly of wild tea tree DASZ reveals pedigree and selection history of tea varieties.</title>
        <authorList>
            <person name="Zhang W."/>
            <person name="Zhang Y."/>
            <person name="Qiu H."/>
            <person name="Guo Y."/>
            <person name="Wan H."/>
            <person name="Zhang X."/>
            <person name="Scossa F."/>
            <person name="Alseekh S."/>
            <person name="Zhang Q."/>
            <person name="Wang P."/>
            <person name="Xu L."/>
            <person name="Schmidt M.H."/>
            <person name="Jia X."/>
            <person name="Li D."/>
            <person name="Zhu A."/>
            <person name="Guo F."/>
            <person name="Chen W."/>
            <person name="Ni D."/>
            <person name="Usadel B."/>
            <person name="Fernie A.R."/>
            <person name="Wen W."/>
        </authorList>
    </citation>
    <scope>NUCLEOTIDE SEQUENCE [LARGE SCALE GENOMIC DNA]</scope>
    <source>
        <strain evidence="6">cv. G240</strain>
    </source>
</reference>
<evidence type="ECO:0000313" key="6">
    <source>
        <dbReference type="Proteomes" id="UP000593564"/>
    </source>
</evidence>
<dbReference type="PANTHER" id="PTHR47976:SF30">
    <property type="entry name" value="RECEPTOR-LIKE SERINE_THREONINE-PROTEIN KINASE"/>
    <property type="match status" value="1"/>
</dbReference>
<dbReference type="InterPro" id="IPR001480">
    <property type="entry name" value="Bulb-type_lectin_dom"/>
</dbReference>
<keyword evidence="3" id="KW-1133">Transmembrane helix</keyword>
<reference evidence="5 6" key="2">
    <citation type="submission" date="2020-07" db="EMBL/GenBank/DDBJ databases">
        <title>Genome assembly of wild tea tree DASZ reveals pedigree and selection history of tea varieties.</title>
        <authorList>
            <person name="Zhang W."/>
        </authorList>
    </citation>
    <scope>NUCLEOTIDE SEQUENCE [LARGE SCALE GENOMIC DNA]</scope>
    <source>
        <strain evidence="6">cv. G240</strain>
        <tissue evidence="5">Leaf</tissue>
    </source>
</reference>
<dbReference type="AlphaFoldDB" id="A0A7J7HBP7"/>
<evidence type="ECO:0000256" key="2">
    <source>
        <dbReference type="ARBA" id="ARBA00023180"/>
    </source>
</evidence>
<keyword evidence="1" id="KW-0732">Signal</keyword>
<sequence>MILEDFDGTFVWSTNTSRKSVFGLKLTELGNLVLFDRHDTTVWQSFDHPTDSLIYWADVGSWAEAHLQHIRIQLESRLLAYMESNPSYLFFINYVKFENGSFNRQLIPAASTSSPQFMRLEPDGHLKVYQLGDSNWNVVVDLLTSQIRDGECGSPVTPIYCDHSQYHILLELKNTSYFNFNSKYTFSYNNIYYLDGKTELEDCKMSCLKIVCAKPLSLLLSLINNDGAVDNITVFLNVHKSQDTQYLNPYSPTDSPQKKSSHVKIILGPSLGAFFGVFFMVAFCFFLFTKKQESEEFDEFFVNQVLGMPTRFSYEELRAMTSNFDKKLGE</sequence>
<organism evidence="5 6">
    <name type="scientific">Camellia sinensis</name>
    <name type="common">Tea plant</name>
    <name type="synonym">Thea sinensis</name>
    <dbReference type="NCBI Taxonomy" id="4442"/>
    <lineage>
        <taxon>Eukaryota</taxon>
        <taxon>Viridiplantae</taxon>
        <taxon>Streptophyta</taxon>
        <taxon>Embryophyta</taxon>
        <taxon>Tracheophyta</taxon>
        <taxon>Spermatophyta</taxon>
        <taxon>Magnoliopsida</taxon>
        <taxon>eudicotyledons</taxon>
        <taxon>Gunneridae</taxon>
        <taxon>Pentapetalae</taxon>
        <taxon>asterids</taxon>
        <taxon>Ericales</taxon>
        <taxon>Theaceae</taxon>
        <taxon>Camellia</taxon>
    </lineage>
</organism>
<dbReference type="InterPro" id="IPR051343">
    <property type="entry name" value="G-type_lectin_kinases/EP1-like"/>
</dbReference>
<comment type="caution">
    <text evidence="5">The sequence shown here is derived from an EMBL/GenBank/DDBJ whole genome shotgun (WGS) entry which is preliminary data.</text>
</comment>
<evidence type="ECO:0000256" key="3">
    <source>
        <dbReference type="SAM" id="Phobius"/>
    </source>
</evidence>
<keyword evidence="3" id="KW-0472">Membrane</keyword>
<dbReference type="Gene3D" id="2.90.10.10">
    <property type="entry name" value="Bulb-type lectin domain"/>
    <property type="match status" value="1"/>
</dbReference>
<keyword evidence="2" id="KW-0325">Glycoprotein</keyword>
<protein>
    <recommendedName>
        <fullName evidence="4">Bulb-type lectin domain-containing protein</fullName>
    </recommendedName>
</protein>
<dbReference type="Proteomes" id="UP000593564">
    <property type="component" value="Unassembled WGS sequence"/>
</dbReference>